<dbReference type="InterPro" id="IPR011791">
    <property type="entry name" value="CadR-PbrR"/>
</dbReference>
<reference evidence="4" key="3">
    <citation type="submission" date="2017-06" db="EMBL/GenBank/DDBJ databases">
        <authorList>
            <person name="Kim H.J."/>
            <person name="Triplett B.A."/>
        </authorList>
    </citation>
    <scope>NUCLEOTIDE SEQUENCE</scope>
    <source>
        <strain evidence="4">HLGZ1</strain>
    </source>
</reference>
<evidence type="ECO:0000259" key="3">
    <source>
        <dbReference type="PROSITE" id="PS50937"/>
    </source>
</evidence>
<keyword evidence="2" id="KW-0175">Coiled coil</keyword>
<reference evidence="4" key="1">
    <citation type="journal article" date="2017" name="J. Antimicrob. Chemother.">
        <title>Emergence and genomic analysis of MDR Laribacter hongkongensis strain HLGZ1 from Guangzhou, China.</title>
        <authorList>
            <person name="Wu H.K."/>
            <person name="Chen J.H."/>
            <person name="Yang L."/>
            <person name="Li A.R."/>
            <person name="Su D.H."/>
            <person name="Lin Y.P."/>
            <person name="Chen D.Q."/>
        </authorList>
    </citation>
    <scope>NUCLEOTIDE SEQUENCE</scope>
    <source>
        <strain evidence="4">HLGZ1</strain>
    </source>
</reference>
<dbReference type="Proteomes" id="UP000197424">
    <property type="component" value="Chromosome"/>
</dbReference>
<dbReference type="PANTHER" id="PTHR30204">
    <property type="entry name" value="REDOX-CYCLING DRUG-SENSING TRANSCRIPTIONAL ACTIVATOR SOXR"/>
    <property type="match status" value="1"/>
</dbReference>
<dbReference type="NCBIfam" id="TIGR02047">
    <property type="entry name" value="CadR-PbrR"/>
    <property type="match status" value="1"/>
</dbReference>
<dbReference type="InterPro" id="IPR009061">
    <property type="entry name" value="DNA-bd_dom_put_sf"/>
</dbReference>
<dbReference type="RefSeq" id="WP_012695937.1">
    <property type="nucleotide sequence ID" value="NZ_CP022115.1"/>
</dbReference>
<dbReference type="GO" id="GO:0046872">
    <property type="term" value="F:metal ion binding"/>
    <property type="evidence" value="ECO:0007669"/>
    <property type="project" value="InterPro"/>
</dbReference>
<evidence type="ECO:0000313" key="4">
    <source>
        <dbReference type="EMBL" id="ASJ23253.1"/>
    </source>
</evidence>
<dbReference type="InterPro" id="IPR047057">
    <property type="entry name" value="MerR_fam"/>
</dbReference>
<reference evidence="5 7" key="4">
    <citation type="submission" date="2021-10" db="EMBL/GenBank/DDBJ databases">
        <title>Whole-genome sequencing analysis of Laribacter hongkongensis: virulence gene profiles, carbohydrate-active enzyme prediction, and antimicrobial resistance characterization.</title>
        <authorList>
            <person name="Yuan P."/>
            <person name="Zhan Y."/>
            <person name="Chen D."/>
        </authorList>
    </citation>
    <scope>NUCLEOTIDE SEQUENCE [LARGE SCALE GENOMIC DNA]</scope>
    <source>
        <strain evidence="5 7">W67</strain>
    </source>
</reference>
<reference evidence="6" key="2">
    <citation type="submission" date="2017-06" db="EMBL/GenBank/DDBJ databases">
        <title>Whole genome sequence of Laribacter hongkongensis LHGZ1.</title>
        <authorList>
            <person name="Chen D."/>
            <person name="Wu H."/>
            <person name="Chen J."/>
        </authorList>
    </citation>
    <scope>NUCLEOTIDE SEQUENCE [LARGE SCALE GENOMIC DNA]</scope>
    <source>
        <strain evidence="6">LHGZ1</strain>
    </source>
</reference>
<name>A0A248LGE6_9NEIS</name>
<gene>
    <name evidence="5" type="primary">cadR</name>
    <name evidence="5" type="ORF">LH440_08750</name>
    <name evidence="4" type="ORF">LHGZ1_0422</name>
</gene>
<dbReference type="GeneID" id="75109382"/>
<dbReference type="PRINTS" id="PR00040">
    <property type="entry name" value="HTHMERR"/>
</dbReference>
<accession>A0A248LGE6</accession>
<evidence type="ECO:0000313" key="5">
    <source>
        <dbReference type="EMBL" id="MCG9025989.1"/>
    </source>
</evidence>
<dbReference type="PROSITE" id="PS00552">
    <property type="entry name" value="HTH_MERR_1"/>
    <property type="match status" value="1"/>
</dbReference>
<dbReference type="PROSITE" id="PS50937">
    <property type="entry name" value="HTH_MERR_2"/>
    <property type="match status" value="1"/>
</dbReference>
<feature type="domain" description="HTH merR-type" evidence="3">
    <location>
        <begin position="1"/>
        <end position="69"/>
    </location>
</feature>
<dbReference type="OMA" id="DCAVETI"/>
<evidence type="ECO:0000256" key="2">
    <source>
        <dbReference type="SAM" id="Coils"/>
    </source>
</evidence>
<dbReference type="SMART" id="SM00422">
    <property type="entry name" value="HTH_MERR"/>
    <property type="match status" value="1"/>
</dbReference>
<feature type="coiled-coil region" evidence="2">
    <location>
        <begin position="88"/>
        <end position="118"/>
    </location>
</feature>
<dbReference type="CDD" id="cd04784">
    <property type="entry name" value="HTH_CadR-PbrR"/>
    <property type="match status" value="1"/>
</dbReference>
<dbReference type="GO" id="GO:0003700">
    <property type="term" value="F:DNA-binding transcription factor activity"/>
    <property type="evidence" value="ECO:0007669"/>
    <property type="project" value="InterPro"/>
</dbReference>
<protein>
    <submittedName>
        <fullName evidence="4">Cd(II)/Pb(II)-responsive transcriptional regulator</fullName>
    </submittedName>
</protein>
<dbReference type="Gene3D" id="1.10.1660.10">
    <property type="match status" value="1"/>
</dbReference>
<evidence type="ECO:0000313" key="6">
    <source>
        <dbReference type="Proteomes" id="UP000197424"/>
    </source>
</evidence>
<keyword evidence="1" id="KW-0238">DNA-binding</keyword>
<organism evidence="4 6">
    <name type="scientific">Laribacter hongkongensis</name>
    <dbReference type="NCBI Taxonomy" id="168471"/>
    <lineage>
        <taxon>Bacteria</taxon>
        <taxon>Pseudomonadati</taxon>
        <taxon>Pseudomonadota</taxon>
        <taxon>Betaproteobacteria</taxon>
        <taxon>Neisseriales</taxon>
        <taxon>Aquaspirillaceae</taxon>
        <taxon>Laribacter</taxon>
    </lineage>
</organism>
<dbReference type="AlphaFoldDB" id="A0A248LGE6"/>
<evidence type="ECO:0000313" key="7">
    <source>
        <dbReference type="Proteomes" id="UP001200247"/>
    </source>
</evidence>
<dbReference type="EMBL" id="JAJAXM010000013">
    <property type="protein sequence ID" value="MCG9025989.1"/>
    <property type="molecule type" value="Genomic_DNA"/>
</dbReference>
<proteinExistence type="predicted"/>
<evidence type="ECO:0000256" key="1">
    <source>
        <dbReference type="ARBA" id="ARBA00023125"/>
    </source>
</evidence>
<dbReference type="Proteomes" id="UP001200247">
    <property type="component" value="Unassembled WGS sequence"/>
</dbReference>
<dbReference type="GO" id="GO:0003677">
    <property type="term" value="F:DNA binding"/>
    <property type="evidence" value="ECO:0007669"/>
    <property type="project" value="UniProtKB-KW"/>
</dbReference>
<sequence>MKIGELAQAAQCTPETVRYYEKAGLLPPPSRSDGNYRVYGPAHLERLVFVRHCRALDMTHEEIRELLELRDVPDADCAQVNVLLDAHIEHVERRIRDLNTLREQLASLRHQCQIASATRDCGILQALAHEPLPEPRPAACDGHGLGVHD</sequence>
<dbReference type="GO" id="GO:0045893">
    <property type="term" value="P:positive regulation of DNA-templated transcription"/>
    <property type="evidence" value="ECO:0007669"/>
    <property type="project" value="InterPro"/>
</dbReference>
<dbReference type="OrthoDB" id="9808480at2"/>
<dbReference type="PANTHER" id="PTHR30204:SF92">
    <property type="entry name" value="HTH-TYPE TRANSCRIPTIONAL REGULATOR ZNTR"/>
    <property type="match status" value="1"/>
</dbReference>
<dbReference type="InterPro" id="IPR000551">
    <property type="entry name" value="MerR-type_HTH_dom"/>
</dbReference>
<dbReference type="SUPFAM" id="SSF46955">
    <property type="entry name" value="Putative DNA-binding domain"/>
    <property type="match status" value="1"/>
</dbReference>
<dbReference type="Pfam" id="PF13411">
    <property type="entry name" value="MerR_1"/>
    <property type="match status" value="1"/>
</dbReference>
<dbReference type="EMBL" id="CP022115">
    <property type="protein sequence ID" value="ASJ23253.1"/>
    <property type="molecule type" value="Genomic_DNA"/>
</dbReference>